<name>A0A0Q4B6V7_9BACT</name>
<dbReference type="Proteomes" id="UP000054172">
    <property type="component" value="Unassembled WGS sequence"/>
</dbReference>
<evidence type="ECO:0000313" key="11">
    <source>
        <dbReference type="EMBL" id="KQM08768.1"/>
    </source>
</evidence>
<dbReference type="AlphaFoldDB" id="A0A0Q4B6V7"/>
<comment type="similarity">
    <text evidence="2 9">Belongs to the RecN family.</text>
</comment>
<evidence type="ECO:0000256" key="3">
    <source>
        <dbReference type="ARBA" id="ARBA00021315"/>
    </source>
</evidence>
<keyword evidence="7 9" id="KW-0234">DNA repair</keyword>
<evidence type="ECO:0000256" key="7">
    <source>
        <dbReference type="ARBA" id="ARBA00023204"/>
    </source>
</evidence>
<dbReference type="GO" id="GO:0006281">
    <property type="term" value="P:DNA repair"/>
    <property type="evidence" value="ECO:0007669"/>
    <property type="project" value="UniProtKB-KW"/>
</dbReference>
<dbReference type="NCBIfam" id="NF008121">
    <property type="entry name" value="PRK10869.1"/>
    <property type="match status" value="1"/>
</dbReference>
<comment type="caution">
    <text evidence="11">The sequence shown here is derived from an EMBL/GenBank/DDBJ whole genome shotgun (WGS) entry which is preliminary data.</text>
</comment>
<dbReference type="PIRSF" id="PIRSF003128">
    <property type="entry name" value="RecN"/>
    <property type="match status" value="1"/>
</dbReference>
<dbReference type="SUPFAM" id="SSF52540">
    <property type="entry name" value="P-loop containing nucleoside triphosphate hydrolases"/>
    <property type="match status" value="2"/>
</dbReference>
<keyword evidence="12" id="KW-1185">Reference proteome</keyword>
<keyword evidence="4" id="KW-0547">Nucleotide-binding</keyword>
<dbReference type="NCBIfam" id="TIGR00634">
    <property type="entry name" value="recN"/>
    <property type="match status" value="1"/>
</dbReference>
<evidence type="ECO:0000256" key="4">
    <source>
        <dbReference type="ARBA" id="ARBA00022741"/>
    </source>
</evidence>
<feature type="domain" description="RecF/RecN/SMC N-terminal" evidence="10">
    <location>
        <begin position="2"/>
        <end position="507"/>
    </location>
</feature>
<comment type="function">
    <text evidence="1 9">May be involved in recombinational repair of damaged DNA.</text>
</comment>
<evidence type="ECO:0000259" key="10">
    <source>
        <dbReference type="Pfam" id="PF02463"/>
    </source>
</evidence>
<dbReference type="GO" id="GO:0009432">
    <property type="term" value="P:SOS response"/>
    <property type="evidence" value="ECO:0007669"/>
    <property type="project" value="TreeGrafter"/>
</dbReference>
<evidence type="ECO:0000256" key="6">
    <source>
        <dbReference type="ARBA" id="ARBA00022840"/>
    </source>
</evidence>
<dbReference type="GO" id="GO:0006310">
    <property type="term" value="P:DNA recombination"/>
    <property type="evidence" value="ECO:0007669"/>
    <property type="project" value="InterPro"/>
</dbReference>
<keyword evidence="5 9" id="KW-0227">DNA damage</keyword>
<dbReference type="CDD" id="cd03241">
    <property type="entry name" value="ABC_RecN"/>
    <property type="match status" value="1"/>
</dbReference>
<dbReference type="InterPro" id="IPR027417">
    <property type="entry name" value="P-loop_NTPase"/>
</dbReference>
<evidence type="ECO:0000313" key="12">
    <source>
        <dbReference type="Proteomes" id="UP000054172"/>
    </source>
</evidence>
<dbReference type="PATRIC" id="fig|1702214.3.peg.20"/>
<dbReference type="FunFam" id="3.40.50.300:FF:000319">
    <property type="entry name" value="DNA repair protein RecN"/>
    <property type="match status" value="1"/>
</dbReference>
<sequence>MLTHLYIKHYALIDTLDLELYPGLNTITGETGAGKSILLGALGLILGQRADATAIQQGESQCVVEGHFSIGDYGLQPFFAENDLEYADEVVIRRVVSDNGKSRAYVNELPVNLQTLKALVGQLVDIHSQHATLLLQDAQFQLRVLDAYAGIQEQVAAYSALYRQWVSAKRQLEQLEATMRTAQEERDYNEFQFIELRDAKLKGDELEELETLRKRLANAHELDEAYTKALSLLQGDDDNGALPAIHASIASLNRIGALDPCASTLSERLGSVRIELQDIRSELESCLETLEVDPGELARIEERLGLIYHLREKHHCSTVAELLARQDELEAKLELTDSYETQRKMLDEEVESLGQQLTLQADTLHSRRAQAAVPLSERVQSMLKQMGIANATFGVEVLAQEELQPNGRDTVAFLYSGNIQVSPQPLARVASGGELSRVMLSLKGIMAESVAMPTIIFDEIDTGVSGNIAALMGQLISQMGQRMQVLNITHLPQIAAQPGHHFQVYKNHTPTGTQTKIRLLTSEERVGEIAKLLSGENVTEASLANARELLGANETNHG</sequence>
<protein>
    <recommendedName>
        <fullName evidence="3 9">DNA repair protein RecN</fullName>
    </recommendedName>
    <alternativeName>
        <fullName evidence="8 9">Recombination protein N</fullName>
    </alternativeName>
</protein>
<dbReference type="GO" id="GO:0043590">
    <property type="term" value="C:bacterial nucleoid"/>
    <property type="evidence" value="ECO:0007669"/>
    <property type="project" value="TreeGrafter"/>
</dbReference>
<dbReference type="Pfam" id="PF02463">
    <property type="entry name" value="SMC_N"/>
    <property type="match status" value="1"/>
</dbReference>
<evidence type="ECO:0000256" key="9">
    <source>
        <dbReference type="PIRNR" id="PIRNR003128"/>
    </source>
</evidence>
<keyword evidence="6" id="KW-0067">ATP-binding</keyword>
<dbReference type="STRING" id="1702214.AL399_05365"/>
<organism evidence="11 12">
    <name type="scientific">Candidatus [Bacteroides] periocalifornicus</name>
    <dbReference type="NCBI Taxonomy" id="1702214"/>
    <lineage>
        <taxon>Bacteria</taxon>
        <taxon>Pseudomonadati</taxon>
        <taxon>Bacteroidota</taxon>
    </lineage>
</organism>
<reference evidence="11" key="1">
    <citation type="submission" date="2015-08" db="EMBL/GenBank/DDBJ databases">
        <title>Candidatus Bacteriodes Periocalifornicus.</title>
        <authorList>
            <person name="McLean J.S."/>
            <person name="Kelley S."/>
        </authorList>
    </citation>
    <scope>NUCLEOTIDE SEQUENCE [LARGE SCALE GENOMIC DNA]</scope>
    <source>
        <strain evidence="11">12B</strain>
    </source>
</reference>
<dbReference type="InterPro" id="IPR004604">
    <property type="entry name" value="DNA_recomb/repair_RecN"/>
</dbReference>
<dbReference type="InterPro" id="IPR003395">
    <property type="entry name" value="RecF/RecN/SMC_N"/>
</dbReference>
<evidence type="ECO:0000256" key="5">
    <source>
        <dbReference type="ARBA" id="ARBA00022763"/>
    </source>
</evidence>
<dbReference type="Gene3D" id="3.40.50.300">
    <property type="entry name" value="P-loop containing nucleotide triphosphate hydrolases"/>
    <property type="match status" value="2"/>
</dbReference>
<dbReference type="PANTHER" id="PTHR11059">
    <property type="entry name" value="DNA REPAIR PROTEIN RECN"/>
    <property type="match status" value="1"/>
</dbReference>
<evidence type="ECO:0000256" key="2">
    <source>
        <dbReference type="ARBA" id="ARBA00009441"/>
    </source>
</evidence>
<dbReference type="GO" id="GO:0005524">
    <property type="term" value="F:ATP binding"/>
    <property type="evidence" value="ECO:0007669"/>
    <property type="project" value="UniProtKB-KW"/>
</dbReference>
<accession>A0A0Q4B6V7</accession>
<evidence type="ECO:0000256" key="8">
    <source>
        <dbReference type="ARBA" id="ARBA00033408"/>
    </source>
</evidence>
<proteinExistence type="inferred from homology"/>
<gene>
    <name evidence="11" type="ORF">AL399_05365</name>
</gene>
<evidence type="ECO:0000256" key="1">
    <source>
        <dbReference type="ARBA" id="ARBA00003618"/>
    </source>
</evidence>
<dbReference type="PANTHER" id="PTHR11059:SF0">
    <property type="entry name" value="DNA REPAIR PROTEIN RECN"/>
    <property type="match status" value="1"/>
</dbReference>
<dbReference type="EMBL" id="LIIK01000022">
    <property type="protein sequence ID" value="KQM08768.1"/>
    <property type="molecule type" value="Genomic_DNA"/>
</dbReference>